<organism evidence="1 2">
    <name type="scientific">Bradyrhizobium lablabi</name>
    <dbReference type="NCBI Taxonomy" id="722472"/>
    <lineage>
        <taxon>Bacteria</taxon>
        <taxon>Pseudomonadati</taxon>
        <taxon>Pseudomonadota</taxon>
        <taxon>Alphaproteobacteria</taxon>
        <taxon>Hyphomicrobiales</taxon>
        <taxon>Nitrobacteraceae</taxon>
        <taxon>Bradyrhizobium</taxon>
    </lineage>
</organism>
<evidence type="ECO:0000313" key="2">
    <source>
        <dbReference type="Proteomes" id="UP000189935"/>
    </source>
</evidence>
<dbReference type="SMART" id="SM00710">
    <property type="entry name" value="PbH1"/>
    <property type="match status" value="5"/>
</dbReference>
<accession>A0A1M7FQQ2</accession>
<evidence type="ECO:0000313" key="1">
    <source>
        <dbReference type="EMBL" id="SHM06275.1"/>
    </source>
</evidence>
<dbReference type="EMBL" id="LT670844">
    <property type="protein sequence ID" value="SHM06275.1"/>
    <property type="molecule type" value="Genomic_DNA"/>
</dbReference>
<dbReference type="InterPro" id="IPR012334">
    <property type="entry name" value="Pectin_lyas_fold"/>
</dbReference>
<dbReference type="InterPro" id="IPR006626">
    <property type="entry name" value="PbH1"/>
</dbReference>
<dbReference type="OrthoDB" id="175424at2"/>
<dbReference type="SUPFAM" id="SSF51126">
    <property type="entry name" value="Pectin lyase-like"/>
    <property type="match status" value="1"/>
</dbReference>
<dbReference type="Gene3D" id="2.160.20.10">
    <property type="entry name" value="Single-stranded right-handed beta-helix, Pectin lyase-like"/>
    <property type="match status" value="1"/>
</dbReference>
<dbReference type="Proteomes" id="UP000189935">
    <property type="component" value="Chromosome I"/>
</dbReference>
<proteinExistence type="predicted"/>
<reference evidence="1 2" key="1">
    <citation type="submission" date="2016-11" db="EMBL/GenBank/DDBJ databases">
        <authorList>
            <person name="Jaros S."/>
            <person name="Januszkiewicz K."/>
            <person name="Wedrychowicz H."/>
        </authorList>
    </citation>
    <scope>NUCLEOTIDE SEQUENCE [LARGE SCALE GENOMIC DNA]</scope>
    <source>
        <strain evidence="1 2">GAS499</strain>
    </source>
</reference>
<dbReference type="InterPro" id="IPR011050">
    <property type="entry name" value="Pectin_lyase_fold/virulence"/>
</dbReference>
<dbReference type="RefSeq" id="WP_079544535.1">
    <property type="nucleotide sequence ID" value="NZ_LT670844.1"/>
</dbReference>
<gene>
    <name evidence="1" type="ORF">SAMN05444159_7572</name>
</gene>
<dbReference type="AlphaFoldDB" id="A0A1M7FQQ2"/>
<protein>
    <submittedName>
        <fullName evidence="1">Right handed beta helix region</fullName>
    </submittedName>
</protein>
<sequence length="637" mass="68673">MQFLNRRQAMKLASSFAAALPLLKSAGSRAQIKPGAVVFEMAEFSKGVPDADTAFAKAFAAISKSAGEASKAGKPVPIVLNLEKNATYRIKQPLQLKRLKDFELNGNEARLVNTTLASTLLISEASRVTIRDLAIDYDPLPFTQGTISAFDHGALQITVKVDNGYPDDPKFLAGINDGFFKVMDRRTRALKPGARDFLTPSRIERVGDKLIKVVLRWSANDTFPSQLPIAVGDVVTMCNGYAHAIVVDGSLATTFYGLKLLASPGMGILENGGPGGMVLQNVSIVPGPRPVGATTDRLVSTNSDGTHFITVERGPTMQDCTFANTSDDAVNVHGFYYYVVQKTAPRRYVVSPKWDIGLMAGDEIETCEQGTFRSLGRTKIVQLTKRKAPELKARITPIWKNKSPATQPDLVYDIELAEDLPLKIADAVTSLSRIGTGTAIRRCSFHACGHVVVKSPNSVVEDCQFTYSSTIALQAGSDIGFWSEAGFSDNLTLGNNHFDHSITGANALTEGNGALGTIYIGMSPPEGTKGFANSFQNRNITIQGNRIDNSFIYGIFVGNADGVRIIDNVIGQTFIRGSFDAGKFYGETPNSGIFIGRSRNAEISNNSVARGRIAKTAVAVDRTCVRESIRLANNVLA</sequence>
<name>A0A1M7FQQ2_9BRAD</name>